<dbReference type="AlphaFoldDB" id="A0A502E5M6"/>
<dbReference type="OrthoDB" id="3507586at2"/>
<sequence length="273" mass="29252">MTFGDIEESARPLAVLVHGFPDTPHTWRHLGPVLTAAGYRVVATWLPGYLAAESGPVSAGTYVRHVLDVRNSHGGDERAVLVGHDWGATAGYGAVVSDPGAFRRFVALAVPPAAALGSGLFGYDQLKRSFYVWFIQQAGLADFAMLEPGFWESLWGDWSPGYDPTQDISMLRRYVTQETIGGVLGPYRASFDPKLIDQGAAAETAATLGVPPVPTYYLHGSRDGAIGAELLGDVISFLSTPGSVFELVDGVGHFLHLERPEVIGSKIVAWLAD</sequence>
<evidence type="ECO:0000256" key="1">
    <source>
        <dbReference type="ARBA" id="ARBA00022801"/>
    </source>
</evidence>
<evidence type="ECO:0000313" key="3">
    <source>
        <dbReference type="EMBL" id="TPG31781.1"/>
    </source>
</evidence>
<keyword evidence="1 3" id="KW-0378">Hydrolase</keyword>
<feature type="domain" description="AB hydrolase-1" evidence="2">
    <location>
        <begin position="15"/>
        <end position="260"/>
    </location>
</feature>
<dbReference type="GO" id="GO:0016787">
    <property type="term" value="F:hydrolase activity"/>
    <property type="evidence" value="ECO:0007669"/>
    <property type="project" value="UniProtKB-KW"/>
</dbReference>
<organism evidence="3 4">
    <name type="scientific">Mycolicibacterium hodleri</name>
    <dbReference type="NCBI Taxonomy" id="49897"/>
    <lineage>
        <taxon>Bacteria</taxon>
        <taxon>Bacillati</taxon>
        <taxon>Actinomycetota</taxon>
        <taxon>Actinomycetes</taxon>
        <taxon>Mycobacteriales</taxon>
        <taxon>Mycobacteriaceae</taxon>
        <taxon>Mycolicibacterium</taxon>
    </lineage>
</organism>
<name>A0A502E5M6_9MYCO</name>
<dbReference type="Proteomes" id="UP000320095">
    <property type="component" value="Unassembled WGS sequence"/>
</dbReference>
<accession>A0A502E5M6</accession>
<dbReference type="Pfam" id="PF00561">
    <property type="entry name" value="Abhydrolase_1"/>
    <property type="match status" value="1"/>
</dbReference>
<protein>
    <submittedName>
        <fullName evidence="3">Alpha/beta hydrolase</fullName>
    </submittedName>
</protein>
<gene>
    <name evidence="3" type="ORF">EAH80_22435</name>
</gene>
<keyword evidence="4" id="KW-1185">Reference proteome</keyword>
<proteinExistence type="predicted"/>
<evidence type="ECO:0000259" key="2">
    <source>
        <dbReference type="Pfam" id="PF00561"/>
    </source>
</evidence>
<reference evidence="3 4" key="1">
    <citation type="journal article" date="2019" name="Environ. Microbiol.">
        <title>Species interactions and distinct microbial communities in high Arctic permafrost affected cryosols are associated with the CH4 and CO2 gas fluxes.</title>
        <authorList>
            <person name="Altshuler I."/>
            <person name="Hamel J."/>
            <person name="Turney S."/>
            <person name="Magnuson E."/>
            <person name="Levesque R."/>
            <person name="Greer C."/>
            <person name="Whyte L.G."/>
        </authorList>
    </citation>
    <scope>NUCLEOTIDE SEQUENCE [LARGE SCALE GENOMIC DNA]</scope>
    <source>
        <strain evidence="3 4">S5.20</strain>
    </source>
</reference>
<evidence type="ECO:0000313" key="4">
    <source>
        <dbReference type="Proteomes" id="UP000320095"/>
    </source>
</evidence>
<dbReference type="PANTHER" id="PTHR43329">
    <property type="entry name" value="EPOXIDE HYDROLASE"/>
    <property type="match status" value="1"/>
</dbReference>
<dbReference type="EMBL" id="RCZG01000011">
    <property type="protein sequence ID" value="TPG31781.1"/>
    <property type="molecule type" value="Genomic_DNA"/>
</dbReference>
<dbReference type="SUPFAM" id="SSF53474">
    <property type="entry name" value="alpha/beta-Hydrolases"/>
    <property type="match status" value="1"/>
</dbReference>
<dbReference type="InterPro" id="IPR000073">
    <property type="entry name" value="AB_hydrolase_1"/>
</dbReference>
<comment type="caution">
    <text evidence="3">The sequence shown here is derived from an EMBL/GenBank/DDBJ whole genome shotgun (WGS) entry which is preliminary data.</text>
</comment>
<dbReference type="Gene3D" id="3.40.50.1820">
    <property type="entry name" value="alpha/beta hydrolase"/>
    <property type="match status" value="1"/>
</dbReference>
<dbReference type="InterPro" id="IPR029058">
    <property type="entry name" value="AB_hydrolase_fold"/>
</dbReference>
<dbReference type="PRINTS" id="PR00412">
    <property type="entry name" value="EPOXHYDRLASE"/>
</dbReference>
<dbReference type="InterPro" id="IPR000639">
    <property type="entry name" value="Epox_hydrolase-like"/>
</dbReference>